<comment type="function">
    <text evidence="5">Mutarotase that catalyzes the interconversion of beta-D-galactose and alpha-D-galactose during galactose metabolism. Beta-D-galactose is metabolized in the liver into glucose 1-phosphate, the primary metabolic fuel, by the action of four enzymes that constitute the Leloir pathway: GALM, GALK1 (galactokinase), GALT (galactose-1-phosphate uridylyltransferase) and GALE (UDP-galactose-4'-epimerase). Involved in the maintenance of the equilibrium between the beta- and alpha-anomers of galactose, therefore ensuring a sufficient supply of the alpha-anomer for GALK1. Also active on D-glucose although shows a preference for galactose over glucose.</text>
</comment>
<dbReference type="Gene3D" id="2.70.98.10">
    <property type="match status" value="1"/>
</dbReference>
<dbReference type="GO" id="GO:0006006">
    <property type="term" value="P:glucose metabolic process"/>
    <property type="evidence" value="ECO:0007669"/>
    <property type="project" value="TreeGrafter"/>
</dbReference>
<dbReference type="OrthoDB" id="8194095at2759"/>
<evidence type="ECO:0000256" key="6">
    <source>
        <dbReference type="SAM" id="Phobius"/>
    </source>
</evidence>
<evidence type="ECO:0000313" key="8">
    <source>
        <dbReference type="Proteomes" id="UP001152798"/>
    </source>
</evidence>
<dbReference type="PROSITE" id="PS00545">
    <property type="entry name" value="ALDOSE_1_EPIMERASE"/>
    <property type="match status" value="1"/>
</dbReference>
<dbReference type="GO" id="GO:0004034">
    <property type="term" value="F:aldose 1-epimerase activity"/>
    <property type="evidence" value="ECO:0007669"/>
    <property type="project" value="UniProtKB-EC"/>
</dbReference>
<dbReference type="PANTHER" id="PTHR10091">
    <property type="entry name" value="ALDOSE-1-EPIMERASE"/>
    <property type="match status" value="1"/>
</dbReference>
<dbReference type="InterPro" id="IPR011013">
    <property type="entry name" value="Gal_mutarotase_sf_dom"/>
</dbReference>
<keyword evidence="6" id="KW-0472">Membrane</keyword>
<keyword evidence="6" id="KW-1133">Transmembrane helix</keyword>
<dbReference type="Pfam" id="PF01263">
    <property type="entry name" value="Aldose_epim"/>
    <property type="match status" value="1"/>
</dbReference>
<organism evidence="7 8">
    <name type="scientific">Nezara viridula</name>
    <name type="common">Southern green stink bug</name>
    <name type="synonym">Cimex viridulus</name>
    <dbReference type="NCBI Taxonomy" id="85310"/>
    <lineage>
        <taxon>Eukaryota</taxon>
        <taxon>Metazoa</taxon>
        <taxon>Ecdysozoa</taxon>
        <taxon>Arthropoda</taxon>
        <taxon>Hexapoda</taxon>
        <taxon>Insecta</taxon>
        <taxon>Pterygota</taxon>
        <taxon>Neoptera</taxon>
        <taxon>Paraneoptera</taxon>
        <taxon>Hemiptera</taxon>
        <taxon>Heteroptera</taxon>
        <taxon>Panheteroptera</taxon>
        <taxon>Pentatomomorpha</taxon>
        <taxon>Pentatomoidea</taxon>
        <taxon>Pentatomidae</taxon>
        <taxon>Pentatominae</taxon>
        <taxon>Nezara</taxon>
    </lineage>
</organism>
<feature type="transmembrane region" description="Helical" evidence="6">
    <location>
        <begin position="385"/>
        <end position="405"/>
    </location>
</feature>
<protein>
    <recommendedName>
        <fullName evidence="3">Galactose mutarotase</fullName>
    </recommendedName>
    <alternativeName>
        <fullName evidence="4">Aldose 1-epimerase</fullName>
    </alternativeName>
</protein>
<evidence type="ECO:0000313" key="7">
    <source>
        <dbReference type="EMBL" id="CAH1398439.1"/>
    </source>
</evidence>
<dbReference type="EMBL" id="OV725080">
    <property type="protein sequence ID" value="CAH1398439.1"/>
    <property type="molecule type" value="Genomic_DNA"/>
</dbReference>
<gene>
    <name evidence="7" type="ORF">NEZAVI_LOCUS8091</name>
</gene>
<keyword evidence="6" id="KW-0812">Transmembrane</keyword>
<reference evidence="7" key="1">
    <citation type="submission" date="2022-01" db="EMBL/GenBank/DDBJ databases">
        <authorList>
            <person name="King R."/>
        </authorList>
    </citation>
    <scope>NUCLEOTIDE SEQUENCE</scope>
</reference>
<evidence type="ECO:0000256" key="4">
    <source>
        <dbReference type="ARBA" id="ARBA00032729"/>
    </source>
</evidence>
<evidence type="ECO:0000256" key="3">
    <source>
        <dbReference type="ARBA" id="ARBA00021023"/>
    </source>
</evidence>
<accession>A0A9P0MME8</accession>
<dbReference type="PANTHER" id="PTHR10091:SF0">
    <property type="entry name" value="GALACTOSE MUTAROTASE"/>
    <property type="match status" value="1"/>
</dbReference>
<comment type="catalytic activity">
    <reaction evidence="1">
        <text>alpha-D-galactose = beta-D-galactose</text>
        <dbReference type="Rhea" id="RHEA:28675"/>
        <dbReference type="ChEBI" id="CHEBI:27667"/>
        <dbReference type="ChEBI" id="CHEBI:28061"/>
        <dbReference type="EC" id="5.1.3.3"/>
    </reaction>
    <physiologicalReaction direction="right-to-left" evidence="1">
        <dbReference type="Rhea" id="RHEA:28677"/>
    </physiologicalReaction>
</comment>
<dbReference type="InterPro" id="IPR018052">
    <property type="entry name" value="Ald1_epimerase_CS"/>
</dbReference>
<dbReference type="GO" id="GO:0030246">
    <property type="term" value="F:carbohydrate binding"/>
    <property type="evidence" value="ECO:0007669"/>
    <property type="project" value="InterPro"/>
</dbReference>
<evidence type="ECO:0000256" key="5">
    <source>
        <dbReference type="ARBA" id="ARBA00045743"/>
    </source>
</evidence>
<sequence>MELRAKTTQATPINFTNHSYFNLAGHETGAMDVMDHEVMLDADYYTPLNNDSIPIGEIKSVTGTYLDLRTQRNLGFLINNSPNNGYDNNFCVNGTGMRFVARAAHKKTGRTLEVYSNQPGVQFYTEGGVPEEGRCGSGRPGGVGFVQVQRQYDAAAEEASEEQPARLHLCQWRPVTSQYSEMLVSIHFFIFCTCLTEYFVRGDNPKKLLTHRYHPTTFYSSQKDEPDTAADDIQYAYEGGESQAGEVTNPQDSDYQESNLQSEVQHDYHTQLNHDYQPDIHHDYQPDIHHDYQPDLHHDYQPDLHHDYQEDTGYHDNEPGTGYPENHGYRYNIPEHGYLHEEPSIGYHYPPPPALPALPAAHAMVETSKQVENPLVTYYYLGRHLWYIPLYFSIYFIIYVGALVLKSVARHKIQFPYNLQMAAVQARTAKSLDEGSKKFYM</sequence>
<dbReference type="InterPro" id="IPR014718">
    <property type="entry name" value="GH-type_carb-bd"/>
</dbReference>
<dbReference type="InterPro" id="IPR008183">
    <property type="entry name" value="Aldose_1/G6P_1-epimerase"/>
</dbReference>
<dbReference type="Proteomes" id="UP001152798">
    <property type="component" value="Chromosome 4"/>
</dbReference>
<proteinExistence type="predicted"/>
<name>A0A9P0MME8_NEZVI</name>
<dbReference type="AlphaFoldDB" id="A0A9P0MME8"/>
<evidence type="ECO:0000256" key="1">
    <source>
        <dbReference type="ARBA" id="ARBA00001712"/>
    </source>
</evidence>
<dbReference type="SUPFAM" id="SSF74650">
    <property type="entry name" value="Galactose mutarotase-like"/>
    <property type="match status" value="1"/>
</dbReference>
<evidence type="ECO:0000256" key="2">
    <source>
        <dbReference type="ARBA" id="ARBA00004947"/>
    </source>
</evidence>
<dbReference type="GO" id="GO:0033499">
    <property type="term" value="P:galactose catabolic process via UDP-galactose, Leloir pathway"/>
    <property type="evidence" value="ECO:0007669"/>
    <property type="project" value="TreeGrafter"/>
</dbReference>
<comment type="pathway">
    <text evidence="2">Carbohydrate metabolism; galactose metabolism.</text>
</comment>
<keyword evidence="8" id="KW-1185">Reference proteome</keyword>